<feature type="compositionally biased region" description="Low complexity" evidence="9">
    <location>
        <begin position="218"/>
        <end position="257"/>
    </location>
</feature>
<dbReference type="GO" id="GO:0005829">
    <property type="term" value="C:cytosol"/>
    <property type="evidence" value="ECO:0007669"/>
    <property type="project" value="TreeGrafter"/>
</dbReference>
<evidence type="ECO:0000256" key="8">
    <source>
        <dbReference type="ARBA" id="ARBA00048679"/>
    </source>
</evidence>
<comment type="catalytic activity">
    <reaction evidence="8">
        <text>L-seryl-[protein] + ATP = O-phospho-L-seryl-[protein] + ADP + H(+)</text>
        <dbReference type="Rhea" id="RHEA:17989"/>
        <dbReference type="Rhea" id="RHEA-COMP:9863"/>
        <dbReference type="Rhea" id="RHEA-COMP:11604"/>
        <dbReference type="ChEBI" id="CHEBI:15378"/>
        <dbReference type="ChEBI" id="CHEBI:29999"/>
        <dbReference type="ChEBI" id="CHEBI:30616"/>
        <dbReference type="ChEBI" id="CHEBI:83421"/>
        <dbReference type="ChEBI" id="CHEBI:456216"/>
        <dbReference type="EC" id="2.7.11.1"/>
    </reaction>
</comment>
<evidence type="ECO:0000256" key="7">
    <source>
        <dbReference type="ARBA" id="ARBA00047899"/>
    </source>
</evidence>
<feature type="region of interest" description="Disordered" evidence="9">
    <location>
        <begin position="1"/>
        <end position="76"/>
    </location>
</feature>
<feature type="domain" description="Protein kinase" evidence="10">
    <location>
        <begin position="267"/>
        <end position="722"/>
    </location>
</feature>
<keyword evidence="6" id="KW-0067">ATP-binding</keyword>
<keyword evidence="2" id="KW-0723">Serine/threonine-protein kinase</keyword>
<keyword evidence="5 11" id="KW-0418">Kinase</keyword>
<dbReference type="EMBL" id="KN880496">
    <property type="protein sequence ID" value="KIY68749.1"/>
    <property type="molecule type" value="Genomic_DNA"/>
</dbReference>
<accession>A0A0D7BF66</accession>
<dbReference type="PANTHER" id="PTHR24343:SF558">
    <property type="entry name" value="PROTEIN KINASE DOMAIN-CONTAINING PROTEIN"/>
    <property type="match status" value="1"/>
</dbReference>
<keyword evidence="4" id="KW-0547">Nucleotide-binding</keyword>
<feature type="region of interest" description="Disordered" evidence="9">
    <location>
        <begin position="304"/>
        <end position="422"/>
    </location>
</feature>
<dbReference type="PANTHER" id="PTHR24343">
    <property type="entry name" value="SERINE/THREONINE KINASE"/>
    <property type="match status" value="1"/>
</dbReference>
<dbReference type="PROSITE" id="PS50011">
    <property type="entry name" value="PROTEIN_KINASE_DOM"/>
    <property type="match status" value="1"/>
</dbReference>
<dbReference type="PROSITE" id="PS00108">
    <property type="entry name" value="PROTEIN_KINASE_ST"/>
    <property type="match status" value="1"/>
</dbReference>
<protein>
    <recommendedName>
        <fullName evidence="1">non-specific serine/threonine protein kinase</fullName>
        <ecNumber evidence="1">2.7.11.1</ecNumber>
    </recommendedName>
</protein>
<dbReference type="SUPFAM" id="SSF56112">
    <property type="entry name" value="Protein kinase-like (PK-like)"/>
    <property type="match status" value="1"/>
</dbReference>
<feature type="region of interest" description="Disordered" evidence="9">
    <location>
        <begin position="164"/>
        <end position="260"/>
    </location>
</feature>
<dbReference type="OrthoDB" id="289250at2759"/>
<gene>
    <name evidence="11" type="ORF">CYLTODRAFT_489479</name>
</gene>
<proteinExistence type="predicted"/>
<dbReference type="InterPro" id="IPR008271">
    <property type="entry name" value="Ser/Thr_kinase_AS"/>
</dbReference>
<reference evidence="11 12" key="1">
    <citation type="journal article" date="2015" name="Fungal Genet. Biol.">
        <title>Evolution of novel wood decay mechanisms in Agaricales revealed by the genome sequences of Fistulina hepatica and Cylindrobasidium torrendii.</title>
        <authorList>
            <person name="Floudas D."/>
            <person name="Held B.W."/>
            <person name="Riley R."/>
            <person name="Nagy L.G."/>
            <person name="Koehler G."/>
            <person name="Ransdell A.S."/>
            <person name="Younus H."/>
            <person name="Chow J."/>
            <person name="Chiniquy J."/>
            <person name="Lipzen A."/>
            <person name="Tritt A."/>
            <person name="Sun H."/>
            <person name="Haridas S."/>
            <person name="LaButti K."/>
            <person name="Ohm R.A."/>
            <person name="Kues U."/>
            <person name="Blanchette R.A."/>
            <person name="Grigoriev I.V."/>
            <person name="Minto R.E."/>
            <person name="Hibbett D.S."/>
        </authorList>
    </citation>
    <scope>NUCLEOTIDE SEQUENCE [LARGE SCALE GENOMIC DNA]</scope>
    <source>
        <strain evidence="11 12">FP15055 ss-10</strain>
    </source>
</reference>
<evidence type="ECO:0000256" key="5">
    <source>
        <dbReference type="ARBA" id="ARBA00022777"/>
    </source>
</evidence>
<feature type="region of interest" description="Disordered" evidence="9">
    <location>
        <begin position="113"/>
        <end position="147"/>
    </location>
</feature>
<feature type="compositionally biased region" description="Pro residues" evidence="9">
    <location>
        <begin position="171"/>
        <end position="180"/>
    </location>
</feature>
<dbReference type="SMART" id="SM00220">
    <property type="entry name" value="S_TKc"/>
    <property type="match status" value="1"/>
</dbReference>
<dbReference type="Pfam" id="PF00069">
    <property type="entry name" value="Pkinase"/>
    <property type="match status" value="1"/>
</dbReference>
<evidence type="ECO:0000256" key="4">
    <source>
        <dbReference type="ARBA" id="ARBA00022741"/>
    </source>
</evidence>
<name>A0A0D7BF66_9AGAR</name>
<dbReference type="AlphaFoldDB" id="A0A0D7BF66"/>
<dbReference type="STRING" id="1314674.A0A0D7BF66"/>
<feature type="compositionally biased region" description="Polar residues" evidence="9">
    <location>
        <begin position="34"/>
        <end position="43"/>
    </location>
</feature>
<feature type="compositionally biased region" description="Low complexity" evidence="9">
    <location>
        <begin position="390"/>
        <end position="400"/>
    </location>
</feature>
<evidence type="ECO:0000256" key="3">
    <source>
        <dbReference type="ARBA" id="ARBA00022679"/>
    </source>
</evidence>
<dbReference type="InterPro" id="IPR011009">
    <property type="entry name" value="Kinase-like_dom_sf"/>
</dbReference>
<keyword evidence="12" id="KW-1185">Reference proteome</keyword>
<evidence type="ECO:0000259" key="10">
    <source>
        <dbReference type="PROSITE" id="PS50011"/>
    </source>
</evidence>
<dbReference type="GO" id="GO:0030003">
    <property type="term" value="P:intracellular monoatomic cation homeostasis"/>
    <property type="evidence" value="ECO:0007669"/>
    <property type="project" value="TreeGrafter"/>
</dbReference>
<dbReference type="Gene3D" id="1.10.510.10">
    <property type="entry name" value="Transferase(Phosphotransferase) domain 1"/>
    <property type="match status" value="1"/>
</dbReference>
<dbReference type="EC" id="2.7.11.1" evidence="1"/>
<sequence length="790" mass="86093">MMLRKLATPAGRAHTFPDLDPMLPATMGSPPSPSLANSRTSAFFASPFPARSITPSSTVRADLSGGISPKRTPPTRSLTTDFFAGASATPSTPPPARPTMDRALTLNMPFVSPNVSPSTVLSPTPTPNTSKSYQDWAGEPTPRPPALNVKAVSQHVDLVDTLASPLQHPHSSPPHTPEPLPGSQEDAEILPSSSSITSGSDHDDEETYNLTPGMTIHSIIPDISRSPSRSRPAVQDSVMPSSSSSSSLFPPSDSNHSIGESSGQVTLLLSRRLGSGAFSNVWLAEDLSPTSLLLKTKKSLRTLKRKSIRREGRDKNGKLKERKETSRLMKTLSGGISGTKPYSSPKHTFSRLGLGVPQDHNVEHNRLSSGSSQHSVYLDEHDGEGDQGASLSRNSSLSWRSEPDSSETTLSRSGSARSRSGKSKLVAVKFTLRGSIEHGGPRPTPEEEQERDRLRVSFVREVEVLKHISHPNITPLLSHLTTRTHHLLVLPYSPGGDLLGLIGSNVWETLTENVVRRIWRELCRAVAWMHGVGLVHRDIKLENILLTESLLQPLPISPAPLIQLTDFGLSRFIDPANPMLTTRCGSEACAAPELVIASGRKSVATGPSLWGEYDAMADGGYDARETDAWSCGVALYELVTRQLPFGDGPGGRMGYAQRQAGASKERRQWLIKIARAAWSWPVGQGENALMQSGGVQRMVNRLMVRNPSRRSRIVDLFDDEWLKDEESTFDDKLSDVDGESVGMRVNVWRASQAFEDVPDDDEEVLENEIYEDGWIVDGDAISNIARQEVM</sequence>
<evidence type="ECO:0000256" key="6">
    <source>
        <dbReference type="ARBA" id="ARBA00022840"/>
    </source>
</evidence>
<feature type="compositionally biased region" description="Basic and acidic residues" evidence="9">
    <location>
        <begin position="309"/>
        <end position="327"/>
    </location>
</feature>
<dbReference type="InterPro" id="IPR000719">
    <property type="entry name" value="Prot_kinase_dom"/>
</dbReference>
<organism evidence="11 12">
    <name type="scientific">Cylindrobasidium torrendii FP15055 ss-10</name>
    <dbReference type="NCBI Taxonomy" id="1314674"/>
    <lineage>
        <taxon>Eukaryota</taxon>
        <taxon>Fungi</taxon>
        <taxon>Dikarya</taxon>
        <taxon>Basidiomycota</taxon>
        <taxon>Agaricomycotina</taxon>
        <taxon>Agaricomycetes</taxon>
        <taxon>Agaricomycetidae</taxon>
        <taxon>Agaricales</taxon>
        <taxon>Marasmiineae</taxon>
        <taxon>Physalacriaceae</taxon>
        <taxon>Cylindrobasidium</taxon>
    </lineage>
</organism>
<dbReference type="Proteomes" id="UP000054007">
    <property type="component" value="Unassembled WGS sequence"/>
</dbReference>
<evidence type="ECO:0000256" key="9">
    <source>
        <dbReference type="SAM" id="MobiDB-lite"/>
    </source>
</evidence>
<keyword evidence="3" id="KW-0808">Transferase</keyword>
<evidence type="ECO:0000313" key="12">
    <source>
        <dbReference type="Proteomes" id="UP000054007"/>
    </source>
</evidence>
<evidence type="ECO:0000256" key="2">
    <source>
        <dbReference type="ARBA" id="ARBA00022527"/>
    </source>
</evidence>
<evidence type="ECO:0000313" key="11">
    <source>
        <dbReference type="EMBL" id="KIY68749.1"/>
    </source>
</evidence>
<comment type="catalytic activity">
    <reaction evidence="7">
        <text>L-threonyl-[protein] + ATP = O-phospho-L-threonyl-[protein] + ADP + H(+)</text>
        <dbReference type="Rhea" id="RHEA:46608"/>
        <dbReference type="Rhea" id="RHEA-COMP:11060"/>
        <dbReference type="Rhea" id="RHEA-COMP:11605"/>
        <dbReference type="ChEBI" id="CHEBI:15378"/>
        <dbReference type="ChEBI" id="CHEBI:30013"/>
        <dbReference type="ChEBI" id="CHEBI:30616"/>
        <dbReference type="ChEBI" id="CHEBI:61977"/>
        <dbReference type="ChEBI" id="CHEBI:456216"/>
        <dbReference type="EC" id="2.7.11.1"/>
    </reaction>
</comment>
<evidence type="ECO:0000256" key="1">
    <source>
        <dbReference type="ARBA" id="ARBA00012513"/>
    </source>
</evidence>
<dbReference type="GO" id="GO:0004674">
    <property type="term" value="F:protein serine/threonine kinase activity"/>
    <property type="evidence" value="ECO:0007669"/>
    <property type="project" value="UniProtKB-KW"/>
</dbReference>
<dbReference type="GO" id="GO:0005524">
    <property type="term" value="F:ATP binding"/>
    <property type="evidence" value="ECO:0007669"/>
    <property type="project" value="UniProtKB-KW"/>
</dbReference>
<feature type="compositionally biased region" description="Low complexity" evidence="9">
    <location>
        <begin position="113"/>
        <end position="130"/>
    </location>
</feature>